<dbReference type="InterPro" id="IPR041360">
    <property type="entry name" value="ZAP_HTH"/>
</dbReference>
<feature type="domain" description="C3H1-type" evidence="13">
    <location>
        <begin position="173"/>
        <end position="194"/>
    </location>
</feature>
<feature type="compositionally biased region" description="Basic and acidic residues" evidence="12">
    <location>
        <begin position="236"/>
        <end position="247"/>
    </location>
</feature>
<dbReference type="Pfam" id="PF18606">
    <property type="entry name" value="HTH_53"/>
    <property type="match status" value="1"/>
</dbReference>
<dbReference type="SUPFAM" id="SSF117839">
    <property type="entry name" value="WWE domain"/>
    <property type="match status" value="1"/>
</dbReference>
<evidence type="ECO:0000256" key="4">
    <source>
        <dbReference type="ARBA" id="ARBA00022553"/>
    </source>
</evidence>
<feature type="domain" description="PARP catalytic" evidence="15">
    <location>
        <begin position="815"/>
        <end position="1002"/>
    </location>
</feature>
<evidence type="ECO:0000256" key="2">
    <source>
        <dbReference type="ARBA" id="ARBA00004496"/>
    </source>
</evidence>
<evidence type="ECO:0000313" key="17">
    <source>
        <dbReference type="RefSeq" id="XP_019508835.1"/>
    </source>
</evidence>
<keyword evidence="9" id="KW-0539">Nucleus</keyword>
<dbReference type="PANTHER" id="PTHR45740:SF8">
    <property type="entry name" value="ZINC FINGER CCCH-TYPE ANTIVIRAL PROTEIN 1"/>
    <property type="match status" value="1"/>
</dbReference>
<dbReference type="GO" id="GO:0032481">
    <property type="term" value="P:positive regulation of type I interferon production"/>
    <property type="evidence" value="ECO:0007669"/>
    <property type="project" value="TreeGrafter"/>
</dbReference>
<feature type="compositionally biased region" description="Polar residues" evidence="12">
    <location>
        <begin position="264"/>
        <end position="275"/>
    </location>
</feature>
<dbReference type="InterPro" id="IPR040954">
    <property type="entry name" value="Znf-CCCH_8"/>
</dbReference>
<feature type="region of interest" description="Disordered" evidence="12">
    <location>
        <begin position="536"/>
        <end position="571"/>
    </location>
</feature>
<name>A0A8B7SAM6_HIPAR</name>
<dbReference type="PROSITE" id="PS50103">
    <property type="entry name" value="ZF_C3H1"/>
    <property type="match status" value="1"/>
</dbReference>
<dbReference type="InterPro" id="IPR000571">
    <property type="entry name" value="Znf_CCCH"/>
</dbReference>
<dbReference type="Pfam" id="PF02825">
    <property type="entry name" value="WWE"/>
    <property type="match status" value="1"/>
</dbReference>
<dbReference type="KEGG" id="hai:109388539"/>
<dbReference type="InterPro" id="IPR004170">
    <property type="entry name" value="WWE_dom"/>
</dbReference>
<feature type="compositionally biased region" description="Polar residues" evidence="12">
    <location>
        <begin position="318"/>
        <end position="335"/>
    </location>
</feature>
<keyword evidence="5 11" id="KW-0479">Metal-binding</keyword>
<comment type="subcellular location">
    <subcellularLocation>
        <location evidence="2">Cytoplasm</location>
    </subcellularLocation>
    <subcellularLocation>
        <location evidence="1">Nucleus</location>
    </subcellularLocation>
</comment>
<keyword evidence="3" id="KW-0963">Cytoplasm</keyword>
<dbReference type="InterPro" id="IPR037197">
    <property type="entry name" value="WWE_dom_sf"/>
</dbReference>
<evidence type="ECO:0000256" key="3">
    <source>
        <dbReference type="ARBA" id="ARBA00022490"/>
    </source>
</evidence>
<feature type="domain" description="WWE" evidence="14">
    <location>
        <begin position="695"/>
        <end position="782"/>
    </location>
</feature>
<feature type="compositionally biased region" description="Polar residues" evidence="12">
    <location>
        <begin position="376"/>
        <end position="398"/>
    </location>
</feature>
<dbReference type="InterPro" id="IPR036388">
    <property type="entry name" value="WH-like_DNA-bd_sf"/>
</dbReference>
<feature type="zinc finger region" description="C3H1-type" evidence="11">
    <location>
        <begin position="173"/>
        <end position="194"/>
    </location>
</feature>
<dbReference type="AlphaFoldDB" id="A0A8B7SAM6"/>
<dbReference type="PROSITE" id="PS50918">
    <property type="entry name" value="WWE"/>
    <property type="match status" value="1"/>
</dbReference>
<evidence type="ECO:0000259" key="15">
    <source>
        <dbReference type="PROSITE" id="PS51059"/>
    </source>
</evidence>
<feature type="compositionally biased region" description="Polar residues" evidence="12">
    <location>
        <begin position="536"/>
        <end position="546"/>
    </location>
</feature>
<feature type="region of interest" description="Disordered" evidence="12">
    <location>
        <begin position="299"/>
        <end position="342"/>
    </location>
</feature>
<feature type="compositionally biased region" description="Polar residues" evidence="12">
    <location>
        <begin position="557"/>
        <end position="571"/>
    </location>
</feature>
<evidence type="ECO:0000313" key="16">
    <source>
        <dbReference type="Proteomes" id="UP000694851"/>
    </source>
</evidence>
<keyword evidence="4" id="KW-0597">Phosphoprotein</keyword>
<evidence type="ECO:0000256" key="10">
    <source>
        <dbReference type="ARBA" id="ARBA00024347"/>
    </source>
</evidence>
<dbReference type="GO" id="GO:0005737">
    <property type="term" value="C:cytoplasm"/>
    <property type="evidence" value="ECO:0007669"/>
    <property type="project" value="UniProtKB-SubCell"/>
</dbReference>
<feature type="region of interest" description="Disordered" evidence="12">
    <location>
        <begin position="376"/>
        <end position="424"/>
    </location>
</feature>
<dbReference type="Pfam" id="PF00644">
    <property type="entry name" value="PARP"/>
    <property type="match status" value="1"/>
</dbReference>
<dbReference type="InterPro" id="IPR012317">
    <property type="entry name" value="Poly(ADP-ribose)pol_cat_dom"/>
</dbReference>
<keyword evidence="7 11" id="KW-0863">Zinc-finger</keyword>
<evidence type="ECO:0000256" key="8">
    <source>
        <dbReference type="ARBA" id="ARBA00022833"/>
    </source>
</evidence>
<dbReference type="Gene3D" id="3.90.228.10">
    <property type="match status" value="1"/>
</dbReference>
<dbReference type="RefSeq" id="XP_019508835.1">
    <property type="nucleotide sequence ID" value="XM_019653290.1"/>
</dbReference>
<protein>
    <submittedName>
        <fullName evidence="17">Zinc finger CCCH-type antiviral protein 1</fullName>
    </submittedName>
</protein>
<dbReference type="CDD" id="cd01439">
    <property type="entry name" value="TCCD_inducible_PARP_like"/>
    <property type="match status" value="1"/>
</dbReference>
<keyword evidence="16" id="KW-1185">Reference proteome</keyword>
<feature type="compositionally biased region" description="Polar residues" evidence="12">
    <location>
        <begin position="407"/>
        <end position="421"/>
    </location>
</feature>
<dbReference type="Pfam" id="PF25261">
    <property type="entry name" value="zf-CCCH_PARP12"/>
    <property type="match status" value="1"/>
</dbReference>
<organism evidence="16 17">
    <name type="scientific">Hipposideros armiger</name>
    <name type="common">Great Himalayan leaf-nosed bat</name>
    <dbReference type="NCBI Taxonomy" id="186990"/>
    <lineage>
        <taxon>Eukaryota</taxon>
        <taxon>Metazoa</taxon>
        <taxon>Chordata</taxon>
        <taxon>Craniata</taxon>
        <taxon>Vertebrata</taxon>
        <taxon>Euteleostomi</taxon>
        <taxon>Mammalia</taxon>
        <taxon>Eutheria</taxon>
        <taxon>Laurasiatheria</taxon>
        <taxon>Chiroptera</taxon>
        <taxon>Yinpterochiroptera</taxon>
        <taxon>Rhinolophoidea</taxon>
        <taxon>Hipposideridae</taxon>
        <taxon>Hipposideros</taxon>
    </lineage>
</organism>
<dbReference type="Gene3D" id="3.30.720.50">
    <property type="match status" value="1"/>
</dbReference>
<keyword evidence="6" id="KW-0677">Repeat</keyword>
<evidence type="ECO:0000256" key="6">
    <source>
        <dbReference type="ARBA" id="ARBA00022737"/>
    </source>
</evidence>
<evidence type="ECO:0000259" key="13">
    <source>
        <dbReference type="PROSITE" id="PS50103"/>
    </source>
</evidence>
<sequence length="1002" mass="111873">MADPEVCCFITKILCTHGGRMALDALLDEIALPKAQLCEVLEEAGPNRFVILETGGRAGVSRSVVATTGARVCRRKYCQKGCGNLHLCKLNLLGRCHYSQSERNLCKYSHDVLSEENFRILKSHQLSGLNKEELAVLLLQSDPFFMPEICKSYKGEGRRQICSQQPPCERLHICEHFTRGNCGYANCLRSHNLMDRKVLAIMREHGLSPEVVQNIQDICNSKHNRKKPSAFRAPPHQRDTGYRGRSRSRDRFFQDGLEFLSSAPVSTARSGTSSPDHIGRRSPLDDALLEGLAHKFMHLGSRDGSPPSSVSSKAVNLGGTNQVGGSQQFSENGSSEGFLYGNQGSTPLISDLTSASNWKGPIPWPIDQGASRENLYSSSQAASYSPHGSPQKPETGTTGKRAGPLSSAYTTVEGNSGTQDGQHFPFFNNHFDGLATDTTSTRPLNYQIATSRQREKSLSRNPETGTTHATLQTISKMTDDAEPGVAYVNIKDREKIWISTPVHSTSNSSSKVTYATTDVDDIGLPSASQSVRTQVLPTPGETTAPKQVTALPKAPLSTPSSSSRATACNARGQNSAQISASEITRRTLGCALNSIFDASTTSSGTGDHESQEICLNHLMHKDCQLKGCNKVHFHLPYRWQVLLGSTWRDLQLMESIEQAYCDPKISVISVRNYKINFQKMTCDSSPLRRISTPSSVTVPDNSAFSTKWIWYWRNEFDEWVEYGKKKNNQHISTVDSLYLESFFLCCPRGIVPFQVGSQDYELSFQGMIQTNILSKTQRDVIRRPAFVFAWDMEQMRSGPDHQPTQIQSEPITVALPSQCNSPLKKYELLELNTEHMEYTLISEHFKATMKNAKILRIRKIKNAQLLDAFERRKMKMKNSSEKRLFCAAGRTVVESICENNFEWILHGVFETKYGKGNYFTKDAICAHNNCQCDPKNVVMFLARVLVGDFIEGRKNYTMPPLPYDSCVDSRLNPSVFVIFQKDQIYPEYVIEYSETDKACVIS</sequence>
<dbReference type="InterPro" id="IPR051712">
    <property type="entry name" value="ARTD-AVP"/>
</dbReference>
<dbReference type="Pfam" id="PF23466">
    <property type="entry name" value="WWE_4"/>
    <property type="match status" value="1"/>
</dbReference>
<dbReference type="InterPro" id="IPR057602">
    <property type="entry name" value="Zfn-CCCH_PARP12"/>
</dbReference>
<evidence type="ECO:0000256" key="9">
    <source>
        <dbReference type="ARBA" id="ARBA00023242"/>
    </source>
</evidence>
<dbReference type="SUPFAM" id="SSF56399">
    <property type="entry name" value="ADP-ribosylation"/>
    <property type="match status" value="1"/>
</dbReference>
<evidence type="ECO:0000256" key="7">
    <source>
        <dbReference type="ARBA" id="ARBA00022771"/>
    </source>
</evidence>
<gene>
    <name evidence="17" type="primary">ZC3HAV1</name>
</gene>
<dbReference type="GO" id="GO:0005634">
    <property type="term" value="C:nucleus"/>
    <property type="evidence" value="ECO:0007669"/>
    <property type="project" value="UniProtKB-SubCell"/>
</dbReference>
<feature type="region of interest" description="Disordered" evidence="12">
    <location>
        <begin position="264"/>
        <end position="283"/>
    </location>
</feature>
<evidence type="ECO:0000256" key="1">
    <source>
        <dbReference type="ARBA" id="ARBA00004123"/>
    </source>
</evidence>
<dbReference type="Gene3D" id="1.10.10.10">
    <property type="entry name" value="Winged helix-like DNA-binding domain superfamily/Winged helix DNA-binding domain"/>
    <property type="match status" value="1"/>
</dbReference>
<feature type="region of interest" description="Disordered" evidence="12">
    <location>
        <begin position="223"/>
        <end position="247"/>
    </location>
</feature>
<dbReference type="Proteomes" id="UP000694851">
    <property type="component" value="Unplaced"/>
</dbReference>
<dbReference type="GO" id="GO:0003950">
    <property type="term" value="F:NAD+ poly-ADP-ribosyltransferase activity"/>
    <property type="evidence" value="ECO:0007669"/>
    <property type="project" value="InterPro"/>
</dbReference>
<evidence type="ECO:0000256" key="11">
    <source>
        <dbReference type="PROSITE-ProRule" id="PRU00723"/>
    </source>
</evidence>
<dbReference type="OrthoDB" id="6133115at2759"/>
<accession>A0A8B7SAM6</accession>
<comment type="similarity">
    <text evidence="10">Belongs to the ARTD/PARP family.</text>
</comment>
<dbReference type="PROSITE" id="PS51059">
    <property type="entry name" value="PARP_CATALYTIC"/>
    <property type="match status" value="1"/>
</dbReference>
<evidence type="ECO:0000259" key="14">
    <source>
        <dbReference type="PROSITE" id="PS50918"/>
    </source>
</evidence>
<dbReference type="GO" id="GO:0008270">
    <property type="term" value="F:zinc ion binding"/>
    <property type="evidence" value="ECO:0007669"/>
    <property type="project" value="UniProtKB-KW"/>
</dbReference>
<dbReference type="GO" id="GO:1990404">
    <property type="term" value="F:NAD+-protein mono-ADP-ribosyltransferase activity"/>
    <property type="evidence" value="ECO:0007669"/>
    <property type="project" value="TreeGrafter"/>
</dbReference>
<dbReference type="GO" id="GO:0061014">
    <property type="term" value="P:positive regulation of mRNA catabolic process"/>
    <property type="evidence" value="ECO:0007669"/>
    <property type="project" value="TreeGrafter"/>
</dbReference>
<dbReference type="GO" id="GO:0003723">
    <property type="term" value="F:RNA binding"/>
    <property type="evidence" value="ECO:0007669"/>
    <property type="project" value="TreeGrafter"/>
</dbReference>
<proteinExistence type="inferred from homology"/>
<dbReference type="Pfam" id="PF18633">
    <property type="entry name" value="zf-CCCH_8"/>
    <property type="match status" value="1"/>
</dbReference>
<dbReference type="CTD" id="56829"/>
<evidence type="ECO:0000256" key="12">
    <source>
        <dbReference type="SAM" id="MobiDB-lite"/>
    </source>
</evidence>
<dbReference type="GeneID" id="109388539"/>
<evidence type="ECO:0000256" key="5">
    <source>
        <dbReference type="ARBA" id="ARBA00022723"/>
    </source>
</evidence>
<dbReference type="GO" id="GO:0009615">
    <property type="term" value="P:response to virus"/>
    <property type="evidence" value="ECO:0007669"/>
    <property type="project" value="TreeGrafter"/>
</dbReference>
<reference evidence="17" key="1">
    <citation type="submission" date="2025-08" db="UniProtKB">
        <authorList>
            <consortium name="RefSeq"/>
        </authorList>
    </citation>
    <scope>IDENTIFICATION</scope>
    <source>
        <tissue evidence="17">Muscle</tissue>
    </source>
</reference>
<keyword evidence="8 11" id="KW-0862">Zinc</keyword>
<dbReference type="PANTHER" id="PTHR45740">
    <property type="entry name" value="POLY [ADP-RIBOSE] POLYMERASE"/>
    <property type="match status" value="1"/>
</dbReference>